<feature type="domain" description="CdaR GGDEF-like" evidence="4">
    <location>
        <begin position="146"/>
        <end position="274"/>
    </location>
</feature>
<evidence type="ECO:0000256" key="1">
    <source>
        <dbReference type="ARBA" id="ARBA00006754"/>
    </source>
</evidence>
<dbReference type="InterPro" id="IPR051448">
    <property type="entry name" value="CdaR-like_regulators"/>
</dbReference>
<dbReference type="EMBL" id="JBHUEM010000055">
    <property type="protein sequence ID" value="MFD1739485.1"/>
    <property type="molecule type" value="Genomic_DNA"/>
</dbReference>
<evidence type="ECO:0000313" key="5">
    <source>
        <dbReference type="EMBL" id="MFD1739485.1"/>
    </source>
</evidence>
<dbReference type="PANTHER" id="PTHR33744">
    <property type="entry name" value="CARBOHYDRATE DIACID REGULATOR"/>
    <property type="match status" value="1"/>
</dbReference>
<dbReference type="Pfam" id="PF17853">
    <property type="entry name" value="GGDEF_2"/>
    <property type="match status" value="1"/>
</dbReference>
<evidence type="ECO:0000259" key="3">
    <source>
        <dbReference type="Pfam" id="PF13556"/>
    </source>
</evidence>
<sequence>MKLTKEMAYPILQKLTNTLNYNINIMDEQGIIIASVDPNRMDSYHEGAIEVLKTKKALILTNEETGRFSGTKEGVNLPVEFMGDIIGVVGITGKPDEVLELAQITKITVELMLQQMYLQRQAQFEKQLTHSWVLDLINPDFEDEKRLSNHAKHFLKIEVEKELFVILIEMPMLHSIHPLTDLMKRTELIEQVDRHVKAINHDIAFMDVTHHDFMIMGMNLHHHLTEEEVAKSLFQSLCKMDKNLYIDSTIAVGKPYSNISGFRKSYFEAKQTLHLMKKFNNSSRVSHVSEWGIIRLLDQVPAAERGEFLHQYSINDLPVDLKETLNALLECDQNLTLTAEKLHIHRNTLTYRLESIRQILGLNPKSLNDLTTLKILLILQQLDT</sequence>
<comment type="caution">
    <text evidence="5">The sequence shown here is derived from an EMBL/GenBank/DDBJ whole genome shotgun (WGS) entry which is preliminary data.</text>
</comment>
<gene>
    <name evidence="5" type="ORF">ACFSCX_23675</name>
</gene>
<dbReference type="InterPro" id="IPR008599">
    <property type="entry name" value="Diacid_rec"/>
</dbReference>
<feature type="domain" description="PucR C-terminal helix-turn-helix" evidence="3">
    <location>
        <begin position="321"/>
        <end position="377"/>
    </location>
</feature>
<protein>
    <submittedName>
        <fullName evidence="5">CdaR family transcriptional regulator</fullName>
    </submittedName>
</protein>
<evidence type="ECO:0000259" key="4">
    <source>
        <dbReference type="Pfam" id="PF17853"/>
    </source>
</evidence>
<proteinExistence type="inferred from homology"/>
<evidence type="ECO:0000313" key="6">
    <source>
        <dbReference type="Proteomes" id="UP001597214"/>
    </source>
</evidence>
<dbReference type="Proteomes" id="UP001597214">
    <property type="component" value="Unassembled WGS sequence"/>
</dbReference>
<accession>A0ABW4LWF1</accession>
<feature type="domain" description="Putative sugar diacid recognition" evidence="2">
    <location>
        <begin position="3"/>
        <end position="135"/>
    </location>
</feature>
<dbReference type="SUPFAM" id="SSF46689">
    <property type="entry name" value="Homeodomain-like"/>
    <property type="match status" value="1"/>
</dbReference>
<reference evidence="6" key="1">
    <citation type="journal article" date="2019" name="Int. J. Syst. Evol. Microbiol.">
        <title>The Global Catalogue of Microorganisms (GCM) 10K type strain sequencing project: providing services to taxonomists for standard genome sequencing and annotation.</title>
        <authorList>
            <consortium name="The Broad Institute Genomics Platform"/>
            <consortium name="The Broad Institute Genome Sequencing Center for Infectious Disease"/>
            <person name="Wu L."/>
            <person name="Ma J."/>
        </authorList>
    </citation>
    <scope>NUCLEOTIDE SEQUENCE [LARGE SCALE GENOMIC DNA]</scope>
    <source>
        <strain evidence="6">CCUG 49339</strain>
    </source>
</reference>
<dbReference type="InterPro" id="IPR041522">
    <property type="entry name" value="CdaR_GGDEF"/>
</dbReference>
<dbReference type="Gene3D" id="1.10.10.2840">
    <property type="entry name" value="PucR C-terminal helix-turn-helix domain"/>
    <property type="match status" value="1"/>
</dbReference>
<keyword evidence="6" id="KW-1185">Reference proteome</keyword>
<organism evidence="5 6">
    <name type="scientific">Bacillus salitolerans</name>
    <dbReference type="NCBI Taxonomy" id="1437434"/>
    <lineage>
        <taxon>Bacteria</taxon>
        <taxon>Bacillati</taxon>
        <taxon>Bacillota</taxon>
        <taxon>Bacilli</taxon>
        <taxon>Bacillales</taxon>
        <taxon>Bacillaceae</taxon>
        <taxon>Bacillus</taxon>
    </lineage>
</organism>
<dbReference type="PANTHER" id="PTHR33744:SF15">
    <property type="entry name" value="CARBOHYDRATE DIACID REGULATOR"/>
    <property type="match status" value="1"/>
</dbReference>
<comment type="similarity">
    <text evidence="1">Belongs to the CdaR family.</text>
</comment>
<dbReference type="Pfam" id="PF05651">
    <property type="entry name" value="Diacid_rec"/>
    <property type="match status" value="1"/>
</dbReference>
<name>A0ABW4LWF1_9BACI</name>
<dbReference type="RefSeq" id="WP_377930725.1">
    <property type="nucleotide sequence ID" value="NZ_JBHUEM010000055.1"/>
</dbReference>
<dbReference type="Pfam" id="PF13556">
    <property type="entry name" value="HTH_30"/>
    <property type="match status" value="1"/>
</dbReference>
<dbReference type="InterPro" id="IPR042070">
    <property type="entry name" value="PucR_C-HTH_sf"/>
</dbReference>
<dbReference type="InterPro" id="IPR009057">
    <property type="entry name" value="Homeodomain-like_sf"/>
</dbReference>
<evidence type="ECO:0000259" key="2">
    <source>
        <dbReference type="Pfam" id="PF05651"/>
    </source>
</evidence>
<dbReference type="InterPro" id="IPR025736">
    <property type="entry name" value="PucR_C-HTH_dom"/>
</dbReference>